<comment type="subunit">
    <text evidence="18">Homotetramer. Interacts with TPPP; the interaction is direct. Interacts (when S-nitrosylated) with SIAH1; leading to nuclear translocation. Interacts with RILPL1/GOSPEL, leading to prevent the interaction between GAPDH and SIAH1 and prevent nuclear translocation. Interacts with CHP1; the interaction increases the binding of CHP1 with microtubules. Associates with microtubules. Interacts with EIF1AD, USP25, PRKCI and WARS1. Interacts with phosphorylated RPL13A; inhibited by oxidatively-modified low-densitity lipoprotein (LDL(ox)). Component of the GAIT complex. Interacts with FKBP6; leading to inhibit GAPDH catalytic activity. Interacts with TRAF2, promoting TRAF2 ubiquitination. Interacts with TRAF3, promoting TRAF3 ubiquitination.</text>
</comment>
<comment type="subcellular location">
    <subcellularLocation>
        <location evidence="2">Cytoplasm</location>
        <location evidence="2">Cytoskeleton</location>
    </subcellularLocation>
    <subcellularLocation>
        <location evidence="3">Cytoplasm</location>
        <location evidence="3">Cytosol</location>
    </subcellularLocation>
    <subcellularLocation>
        <location evidence="1">Nucleus</location>
    </subcellularLocation>
</comment>
<dbReference type="PANTHER" id="PTHR10836:SF111">
    <property type="entry name" value="GLYCERALDEHYDE-3-PHOSPHATE DEHYDROGENASE"/>
    <property type="match status" value="1"/>
</dbReference>
<dbReference type="Pfam" id="PF02800">
    <property type="entry name" value="Gp_dh_C"/>
    <property type="match status" value="1"/>
</dbReference>
<evidence type="ECO:0000256" key="20">
    <source>
        <dbReference type="ARBA" id="ARBA00048005"/>
    </source>
</evidence>
<keyword evidence="10" id="KW-0702">S-nitrosylation</keyword>
<dbReference type="GO" id="GO:0006096">
    <property type="term" value="P:glycolytic process"/>
    <property type="evidence" value="ECO:0007669"/>
    <property type="project" value="UniProtKB-KW"/>
</dbReference>
<evidence type="ECO:0000256" key="4">
    <source>
        <dbReference type="ARBA" id="ARBA00004869"/>
    </source>
</evidence>
<sequence length="206" mass="22372">MVKVGRSRFGGIGNQVARASFLSGKVDADAIIDPFIDLNYMVHMFQYDSSMTVPMAEGWAHLTDGAKRVIISTPSADAPMFVMGVNHERYDNPLKIVSKASCTTNCLAPLANVIYDNIGIVEGLMTTVHAITAIQKTVDGPSRKLWHDGYRAVQNIIPASTDTAKAMDKVIPVLNGKFTGMAFHVPTHIVSVVDLTRDLEKAAKQV</sequence>
<dbReference type="GO" id="GO:0005829">
    <property type="term" value="C:cytosol"/>
    <property type="evidence" value="ECO:0007669"/>
    <property type="project" value="UniProtKB-SubCell"/>
</dbReference>
<dbReference type="InParanoid" id="G3IK11"/>
<keyword evidence="14" id="KW-0324">Glycolysis</keyword>
<evidence type="ECO:0000256" key="13">
    <source>
        <dbReference type="ARBA" id="ARBA00023027"/>
    </source>
</evidence>
<proteinExistence type="inferred from homology"/>
<dbReference type="InterPro" id="IPR020830">
    <property type="entry name" value="GlycerAld_3-P_DH_AS"/>
</dbReference>
<keyword evidence="9" id="KW-0053">Apoptosis</keyword>
<dbReference type="InterPro" id="IPR020828">
    <property type="entry name" value="GlycerAld_3-P_DH_NAD(P)-bd"/>
</dbReference>
<dbReference type="InterPro" id="IPR020829">
    <property type="entry name" value="GlycerAld_3-P_DH_cat"/>
</dbReference>
<feature type="domain" description="Glyceraldehyde 3-phosphate dehydrogenase NAD(P) binding" evidence="21">
    <location>
        <begin position="2"/>
        <end position="102"/>
    </location>
</feature>
<comment type="catalytic activity">
    <reaction evidence="20">
        <text>S-nitroso-L-cysteinyl-[GAPDH] + L-cysteinyl-[protein] = L-cysteinyl-[GAPDH] + S-nitroso-L-cysteinyl-[protein]</text>
        <dbReference type="Rhea" id="RHEA:66684"/>
        <dbReference type="Rhea" id="RHEA-COMP:10131"/>
        <dbReference type="Rhea" id="RHEA-COMP:17089"/>
        <dbReference type="Rhea" id="RHEA-COMP:17090"/>
        <dbReference type="Rhea" id="RHEA-COMP:17091"/>
        <dbReference type="ChEBI" id="CHEBI:29950"/>
        <dbReference type="ChEBI" id="CHEBI:149494"/>
    </reaction>
    <physiologicalReaction direction="left-to-right" evidence="20">
        <dbReference type="Rhea" id="RHEA:66685"/>
    </physiologicalReaction>
</comment>
<evidence type="ECO:0000256" key="3">
    <source>
        <dbReference type="ARBA" id="ARBA00004514"/>
    </source>
</evidence>
<keyword evidence="12" id="KW-0560">Oxidoreductase</keyword>
<keyword evidence="15" id="KW-0206">Cytoskeleton</keyword>
<dbReference type="EC" id="1.2.1.12" evidence="6"/>
<evidence type="ECO:0000256" key="10">
    <source>
        <dbReference type="ARBA" id="ARBA00022799"/>
    </source>
</evidence>
<evidence type="ECO:0000256" key="15">
    <source>
        <dbReference type="ARBA" id="ARBA00023212"/>
    </source>
</evidence>
<dbReference type="PANTHER" id="PTHR10836">
    <property type="entry name" value="GLYCERALDEHYDE 3-PHOSPHATE DEHYDROGENASE"/>
    <property type="match status" value="1"/>
</dbReference>
<evidence type="ECO:0000256" key="5">
    <source>
        <dbReference type="ARBA" id="ARBA00007406"/>
    </source>
</evidence>
<organism evidence="22 23">
    <name type="scientific">Cricetulus griseus</name>
    <name type="common">Chinese hamster</name>
    <name type="synonym">Cricetulus barabensis griseus</name>
    <dbReference type="NCBI Taxonomy" id="10029"/>
    <lineage>
        <taxon>Eukaryota</taxon>
        <taxon>Metazoa</taxon>
        <taxon>Chordata</taxon>
        <taxon>Craniata</taxon>
        <taxon>Vertebrata</taxon>
        <taxon>Euteleostomi</taxon>
        <taxon>Mammalia</taxon>
        <taxon>Eutheria</taxon>
        <taxon>Euarchontoglires</taxon>
        <taxon>Glires</taxon>
        <taxon>Rodentia</taxon>
        <taxon>Myomorpha</taxon>
        <taxon>Muroidea</taxon>
        <taxon>Cricetidae</taxon>
        <taxon>Cricetinae</taxon>
        <taxon>Cricetulus</taxon>
    </lineage>
</organism>
<reference evidence="23" key="1">
    <citation type="journal article" date="2011" name="Nat. Biotechnol.">
        <title>The genomic sequence of the Chinese hamster ovary (CHO)-K1 cell line.</title>
        <authorList>
            <person name="Xu X."/>
            <person name="Nagarajan H."/>
            <person name="Lewis N.E."/>
            <person name="Pan S."/>
            <person name="Cai Z."/>
            <person name="Liu X."/>
            <person name="Chen W."/>
            <person name="Xie M."/>
            <person name="Wang W."/>
            <person name="Hammond S."/>
            <person name="Andersen M.R."/>
            <person name="Neff N."/>
            <person name="Passarelli B."/>
            <person name="Koh W."/>
            <person name="Fan H.C."/>
            <person name="Wang J."/>
            <person name="Gui Y."/>
            <person name="Lee K.H."/>
            <person name="Betenbaugh M.J."/>
            <person name="Quake S.R."/>
            <person name="Famili I."/>
            <person name="Palsson B.O."/>
            <person name="Wang J."/>
        </authorList>
    </citation>
    <scope>NUCLEOTIDE SEQUENCE [LARGE SCALE GENOMIC DNA]</scope>
    <source>
        <strain evidence="23">CHO K1 cell line</strain>
    </source>
</reference>
<evidence type="ECO:0000256" key="9">
    <source>
        <dbReference type="ARBA" id="ARBA00022703"/>
    </source>
</evidence>
<dbReference type="Gene3D" id="3.40.50.720">
    <property type="entry name" value="NAD(P)-binding Rossmann-like Domain"/>
    <property type="match status" value="2"/>
</dbReference>
<keyword evidence="8" id="KW-0808">Transferase</keyword>
<keyword evidence="16" id="KW-0539">Nucleus</keyword>
<gene>
    <name evidence="22" type="ORF">I79_024204</name>
</gene>
<comment type="pathway">
    <text evidence="4">Carbohydrate degradation; glycolysis; pyruvate from D-glyceraldehyde 3-phosphate: step 1/5.</text>
</comment>
<dbReference type="EMBL" id="JH003464">
    <property type="protein sequence ID" value="EGW13804.1"/>
    <property type="molecule type" value="Genomic_DNA"/>
</dbReference>
<comment type="similarity">
    <text evidence="5">Belongs to the glyceraldehyde-3-phosphate dehydrogenase family.</text>
</comment>
<dbReference type="InterPro" id="IPR020831">
    <property type="entry name" value="GlycerAld/Erythrose_P_DH"/>
</dbReference>
<dbReference type="PRINTS" id="PR00078">
    <property type="entry name" value="G3PDHDRGNASE"/>
</dbReference>
<evidence type="ECO:0000256" key="14">
    <source>
        <dbReference type="ARBA" id="ARBA00023152"/>
    </source>
</evidence>
<dbReference type="PROSITE" id="PS00071">
    <property type="entry name" value="GAPDH"/>
    <property type="match status" value="1"/>
</dbReference>
<comment type="catalytic activity">
    <reaction evidence="19">
        <text>D-glyceraldehyde 3-phosphate + phosphate + NAD(+) = (2R)-3-phospho-glyceroyl phosphate + NADH + H(+)</text>
        <dbReference type="Rhea" id="RHEA:10300"/>
        <dbReference type="ChEBI" id="CHEBI:15378"/>
        <dbReference type="ChEBI" id="CHEBI:43474"/>
        <dbReference type="ChEBI" id="CHEBI:57540"/>
        <dbReference type="ChEBI" id="CHEBI:57604"/>
        <dbReference type="ChEBI" id="CHEBI:57945"/>
        <dbReference type="ChEBI" id="CHEBI:59776"/>
        <dbReference type="EC" id="1.2.1.12"/>
    </reaction>
</comment>
<evidence type="ECO:0000256" key="1">
    <source>
        <dbReference type="ARBA" id="ARBA00004123"/>
    </source>
</evidence>
<dbReference type="InterPro" id="IPR036291">
    <property type="entry name" value="NAD(P)-bd_dom_sf"/>
</dbReference>
<dbReference type="GO" id="GO:0006417">
    <property type="term" value="P:regulation of translation"/>
    <property type="evidence" value="ECO:0007669"/>
    <property type="project" value="UniProtKB-KW"/>
</dbReference>
<evidence type="ECO:0000256" key="2">
    <source>
        <dbReference type="ARBA" id="ARBA00004245"/>
    </source>
</evidence>
<evidence type="ECO:0000256" key="19">
    <source>
        <dbReference type="ARBA" id="ARBA00047698"/>
    </source>
</evidence>
<dbReference type="GO" id="GO:0006915">
    <property type="term" value="P:apoptotic process"/>
    <property type="evidence" value="ECO:0007669"/>
    <property type="project" value="UniProtKB-KW"/>
</dbReference>
<evidence type="ECO:0000256" key="8">
    <source>
        <dbReference type="ARBA" id="ARBA00022679"/>
    </source>
</evidence>
<dbReference type="SUPFAM" id="SSF51735">
    <property type="entry name" value="NAD(P)-binding Rossmann-fold domains"/>
    <property type="match status" value="1"/>
</dbReference>
<evidence type="ECO:0000259" key="21">
    <source>
        <dbReference type="SMART" id="SM00846"/>
    </source>
</evidence>
<dbReference type="GO" id="GO:0051287">
    <property type="term" value="F:NAD binding"/>
    <property type="evidence" value="ECO:0007669"/>
    <property type="project" value="InterPro"/>
</dbReference>
<accession>G3IK11</accession>
<dbReference type="GO" id="GO:0004365">
    <property type="term" value="F:glyceraldehyde-3-phosphate dehydrogenase (NAD+) (phosphorylating) activity"/>
    <property type="evidence" value="ECO:0007669"/>
    <property type="project" value="UniProtKB-EC"/>
</dbReference>
<dbReference type="GO" id="GO:0005634">
    <property type="term" value="C:nucleus"/>
    <property type="evidence" value="ECO:0007669"/>
    <property type="project" value="UniProtKB-SubCell"/>
</dbReference>
<evidence type="ECO:0000256" key="7">
    <source>
        <dbReference type="ARBA" id="ARBA00022490"/>
    </source>
</evidence>
<evidence type="ECO:0000256" key="16">
    <source>
        <dbReference type="ARBA" id="ARBA00023242"/>
    </source>
</evidence>
<dbReference type="GO" id="GO:0016740">
    <property type="term" value="F:transferase activity"/>
    <property type="evidence" value="ECO:0007669"/>
    <property type="project" value="UniProtKB-KW"/>
</dbReference>
<evidence type="ECO:0000256" key="12">
    <source>
        <dbReference type="ARBA" id="ARBA00023002"/>
    </source>
</evidence>
<evidence type="ECO:0000313" key="23">
    <source>
        <dbReference type="Proteomes" id="UP000001075"/>
    </source>
</evidence>
<dbReference type="Gene3D" id="3.30.360.10">
    <property type="entry name" value="Dihydrodipicolinate Reductase, domain 2"/>
    <property type="match status" value="1"/>
</dbReference>
<dbReference type="GO" id="GO:0005856">
    <property type="term" value="C:cytoskeleton"/>
    <property type="evidence" value="ECO:0007669"/>
    <property type="project" value="UniProtKB-SubCell"/>
</dbReference>
<name>G3IK11_CRIGR</name>
<protein>
    <recommendedName>
        <fullName evidence="6">glyceraldehyde-3-phosphate dehydrogenase (phosphorylating)</fullName>
        <ecNumber evidence="6">1.2.1.12</ecNumber>
    </recommendedName>
    <alternativeName>
        <fullName evidence="17">Peptidyl-cysteine S-nitrosylase GAPDH</fullName>
    </alternativeName>
</protein>
<dbReference type="Proteomes" id="UP000001075">
    <property type="component" value="Unassembled WGS sequence"/>
</dbReference>
<dbReference type="AlphaFoldDB" id="G3IK11"/>
<keyword evidence="13" id="KW-0520">NAD</keyword>
<evidence type="ECO:0000256" key="11">
    <source>
        <dbReference type="ARBA" id="ARBA00022845"/>
    </source>
</evidence>
<evidence type="ECO:0000256" key="6">
    <source>
        <dbReference type="ARBA" id="ARBA00013119"/>
    </source>
</evidence>
<dbReference type="SUPFAM" id="SSF55347">
    <property type="entry name" value="Glyceraldehyde-3-phosphate dehydrogenase-like, C-terminal domain"/>
    <property type="match status" value="1"/>
</dbReference>
<dbReference type="STRING" id="10029.G3IK11"/>
<dbReference type="SMART" id="SM00846">
    <property type="entry name" value="Gp_dh_N"/>
    <property type="match status" value="1"/>
</dbReference>
<evidence type="ECO:0000256" key="18">
    <source>
        <dbReference type="ARBA" id="ARBA00046997"/>
    </source>
</evidence>
<evidence type="ECO:0000256" key="17">
    <source>
        <dbReference type="ARBA" id="ARBA00031890"/>
    </source>
</evidence>
<evidence type="ECO:0000313" key="22">
    <source>
        <dbReference type="EMBL" id="EGW13804.1"/>
    </source>
</evidence>
<keyword evidence="11" id="KW-0810">Translation regulation</keyword>
<keyword evidence="7" id="KW-0963">Cytoplasm</keyword>